<evidence type="ECO:0000256" key="1">
    <source>
        <dbReference type="ARBA" id="ARBA00004651"/>
    </source>
</evidence>
<evidence type="ECO:0000256" key="5">
    <source>
        <dbReference type="ARBA" id="ARBA00023136"/>
    </source>
</evidence>
<proteinExistence type="predicted"/>
<evidence type="ECO:0000256" key="4">
    <source>
        <dbReference type="ARBA" id="ARBA00022989"/>
    </source>
</evidence>
<dbReference type="RefSeq" id="WP_259504168.1">
    <property type="nucleotide sequence ID" value="NZ_JANLCM010000001.1"/>
</dbReference>
<evidence type="ECO:0000259" key="7">
    <source>
        <dbReference type="Pfam" id="PF00482"/>
    </source>
</evidence>
<evidence type="ECO:0000313" key="8">
    <source>
        <dbReference type="EMBL" id="MCS5716726.1"/>
    </source>
</evidence>
<organism evidence="8 9">
    <name type="scientific">Herbiconiux aconitum</name>
    <dbReference type="NCBI Taxonomy" id="2970913"/>
    <lineage>
        <taxon>Bacteria</taxon>
        <taxon>Bacillati</taxon>
        <taxon>Actinomycetota</taxon>
        <taxon>Actinomycetes</taxon>
        <taxon>Micrococcales</taxon>
        <taxon>Microbacteriaceae</taxon>
        <taxon>Herbiconiux</taxon>
    </lineage>
</organism>
<reference evidence="8" key="1">
    <citation type="submission" date="2022-08" db="EMBL/GenBank/DDBJ databases">
        <authorList>
            <person name="Deng Y."/>
            <person name="Han X.-F."/>
            <person name="Zhang Y.-Q."/>
        </authorList>
    </citation>
    <scope>NUCLEOTIDE SEQUENCE</scope>
    <source>
        <strain evidence="8">CPCC 205763</strain>
    </source>
</reference>
<feature type="transmembrane region" description="Helical" evidence="6">
    <location>
        <begin position="290"/>
        <end position="316"/>
    </location>
</feature>
<dbReference type="PANTHER" id="PTHR35007:SF4">
    <property type="entry name" value="CONSERVED TRANSMEMBRANE PROTEIN-RELATED"/>
    <property type="match status" value="1"/>
</dbReference>
<dbReference type="InterPro" id="IPR018076">
    <property type="entry name" value="T2SS_GspF_dom"/>
</dbReference>
<accession>A0ABT2GKH5</accession>
<sequence>MPQTVARGRSRRPAAEHLGAVVERLAVLIGAGVSPATAWSYAAEGADDRVLLSIARRIERGAGVAEAVAMAARGRVPSSRSRANTASLDGDPWSVLAAAWFVASEAGAPLARCLNDIADSLRAVGKVERETSAALAGPAATTRLVAVLPIISLASGWLLGLDTGSALLGSPPGLACLASGLILMATGRFWSGALLRRARRIESAPGLSLDLVAVAVAGGGSLPQARQLVGETMSRFGLDADSDSAAVESVLALAARSGAPPGELLRNEAARVRRDAVSQATERAARLGTWLMLPLGVCVLPAFMLLAVAPVLIGVLSSTDLA</sequence>
<evidence type="ECO:0000256" key="6">
    <source>
        <dbReference type="SAM" id="Phobius"/>
    </source>
</evidence>
<dbReference type="EMBL" id="JANLCM010000001">
    <property type="protein sequence ID" value="MCS5716726.1"/>
    <property type="molecule type" value="Genomic_DNA"/>
</dbReference>
<dbReference type="Pfam" id="PF00482">
    <property type="entry name" value="T2SSF"/>
    <property type="match status" value="1"/>
</dbReference>
<keyword evidence="5 6" id="KW-0472">Membrane</keyword>
<keyword evidence="2" id="KW-1003">Cell membrane</keyword>
<keyword evidence="3 6" id="KW-0812">Transmembrane</keyword>
<feature type="domain" description="Type II secretion system protein GspF" evidence="7">
    <location>
        <begin position="23"/>
        <end position="154"/>
    </location>
</feature>
<dbReference type="Proteomes" id="UP001165584">
    <property type="component" value="Unassembled WGS sequence"/>
</dbReference>
<dbReference type="PANTHER" id="PTHR35007">
    <property type="entry name" value="INTEGRAL MEMBRANE PROTEIN-RELATED"/>
    <property type="match status" value="1"/>
</dbReference>
<evidence type="ECO:0000256" key="3">
    <source>
        <dbReference type="ARBA" id="ARBA00022692"/>
    </source>
</evidence>
<evidence type="ECO:0000313" key="9">
    <source>
        <dbReference type="Proteomes" id="UP001165584"/>
    </source>
</evidence>
<comment type="caution">
    <text evidence="8">The sequence shown here is derived from an EMBL/GenBank/DDBJ whole genome shotgun (WGS) entry which is preliminary data.</text>
</comment>
<gene>
    <name evidence="8" type="ORF">N1027_01090</name>
</gene>
<protein>
    <submittedName>
        <fullName evidence="8">Type II secretion system F family protein</fullName>
    </submittedName>
</protein>
<keyword evidence="4 6" id="KW-1133">Transmembrane helix</keyword>
<feature type="transmembrane region" description="Helical" evidence="6">
    <location>
        <begin position="172"/>
        <end position="190"/>
    </location>
</feature>
<keyword evidence="9" id="KW-1185">Reference proteome</keyword>
<comment type="subcellular location">
    <subcellularLocation>
        <location evidence="1">Cell membrane</location>
        <topology evidence="1">Multi-pass membrane protein</topology>
    </subcellularLocation>
</comment>
<name>A0ABT2GKH5_9MICO</name>
<evidence type="ECO:0000256" key="2">
    <source>
        <dbReference type="ARBA" id="ARBA00022475"/>
    </source>
</evidence>
<feature type="transmembrane region" description="Helical" evidence="6">
    <location>
        <begin position="144"/>
        <end position="160"/>
    </location>
</feature>